<accession>A0A974H696</accession>
<dbReference type="EMBL" id="CM004481">
    <property type="protein sequence ID" value="OCT65926.1"/>
    <property type="molecule type" value="Genomic_DNA"/>
</dbReference>
<gene>
    <name evidence="1" type="ORF">XELAEV_18042179mg</name>
</gene>
<dbReference type="Proteomes" id="UP000694892">
    <property type="component" value="Chromosome 8S"/>
</dbReference>
<evidence type="ECO:0000313" key="2">
    <source>
        <dbReference type="Proteomes" id="UP000694892"/>
    </source>
</evidence>
<reference evidence="2" key="1">
    <citation type="journal article" date="2016" name="Nature">
        <title>Genome evolution in the allotetraploid frog Xenopus laevis.</title>
        <authorList>
            <person name="Session A.M."/>
            <person name="Uno Y."/>
            <person name="Kwon T."/>
            <person name="Chapman J.A."/>
            <person name="Toyoda A."/>
            <person name="Takahashi S."/>
            <person name="Fukui A."/>
            <person name="Hikosaka A."/>
            <person name="Suzuki A."/>
            <person name="Kondo M."/>
            <person name="van Heeringen S.J."/>
            <person name="Quigley I."/>
            <person name="Heinz S."/>
            <person name="Ogino H."/>
            <person name="Ochi H."/>
            <person name="Hellsten U."/>
            <person name="Lyons J.B."/>
            <person name="Simakov O."/>
            <person name="Putnam N."/>
            <person name="Stites J."/>
            <person name="Kuroki Y."/>
            <person name="Tanaka T."/>
            <person name="Michiue T."/>
            <person name="Watanabe M."/>
            <person name="Bogdanovic O."/>
            <person name="Lister R."/>
            <person name="Georgiou G."/>
            <person name="Paranjpe S.S."/>
            <person name="van Kruijsbergen I."/>
            <person name="Shu S."/>
            <person name="Carlson J."/>
            <person name="Kinoshita T."/>
            <person name="Ohta Y."/>
            <person name="Mawaribuchi S."/>
            <person name="Jenkins J."/>
            <person name="Grimwood J."/>
            <person name="Schmutz J."/>
            <person name="Mitros T."/>
            <person name="Mozaffari S.V."/>
            <person name="Suzuki Y."/>
            <person name="Haramoto Y."/>
            <person name="Yamamoto T.S."/>
            <person name="Takagi C."/>
            <person name="Heald R."/>
            <person name="Miller K."/>
            <person name="Haudenschild C."/>
            <person name="Kitzman J."/>
            <person name="Nakayama T."/>
            <person name="Izutsu Y."/>
            <person name="Robert J."/>
            <person name="Fortriede J."/>
            <person name="Burns K."/>
            <person name="Lotay V."/>
            <person name="Karimi K."/>
            <person name="Yasuoka Y."/>
            <person name="Dichmann D.S."/>
            <person name="Flajnik M.F."/>
            <person name="Houston D.W."/>
            <person name="Shendure J."/>
            <person name="DuPasquier L."/>
            <person name="Vize P.D."/>
            <person name="Zorn A.M."/>
            <person name="Ito M."/>
            <person name="Marcotte E.M."/>
            <person name="Wallingford J.B."/>
            <person name="Ito Y."/>
            <person name="Asashima M."/>
            <person name="Ueno N."/>
            <person name="Matsuda Y."/>
            <person name="Veenstra G.J."/>
            <person name="Fujiyama A."/>
            <person name="Harland R.M."/>
            <person name="Taira M."/>
            <person name="Rokhsar D.S."/>
        </authorList>
    </citation>
    <scope>NUCLEOTIDE SEQUENCE [LARGE SCALE GENOMIC DNA]</scope>
    <source>
        <strain evidence="2">J</strain>
    </source>
</reference>
<evidence type="ECO:0000313" key="1">
    <source>
        <dbReference type="EMBL" id="OCT65926.1"/>
    </source>
</evidence>
<proteinExistence type="predicted"/>
<name>A0A974H696_XENLA</name>
<sequence>MDNIRFNFLGSKHTNSGVSKKLCNLSLKGGDHGKVVHRDTTLTLEMKWYLVIWNIWHWNLEWNQFMLI</sequence>
<dbReference type="AlphaFoldDB" id="A0A974H696"/>
<organism evidence="1 2">
    <name type="scientific">Xenopus laevis</name>
    <name type="common">African clawed frog</name>
    <dbReference type="NCBI Taxonomy" id="8355"/>
    <lineage>
        <taxon>Eukaryota</taxon>
        <taxon>Metazoa</taxon>
        <taxon>Chordata</taxon>
        <taxon>Craniata</taxon>
        <taxon>Vertebrata</taxon>
        <taxon>Euteleostomi</taxon>
        <taxon>Amphibia</taxon>
        <taxon>Batrachia</taxon>
        <taxon>Anura</taxon>
        <taxon>Pipoidea</taxon>
        <taxon>Pipidae</taxon>
        <taxon>Xenopodinae</taxon>
        <taxon>Xenopus</taxon>
        <taxon>Xenopus</taxon>
    </lineage>
</organism>
<protein>
    <submittedName>
        <fullName evidence="1">Uncharacterized protein</fullName>
    </submittedName>
</protein>